<evidence type="ECO:0000313" key="4">
    <source>
        <dbReference type="Proteomes" id="UP000526125"/>
    </source>
</evidence>
<dbReference type="PANTHER" id="PTHR46333">
    <property type="entry name" value="CYTOKINESIS PROTEIN 3"/>
    <property type="match status" value="1"/>
</dbReference>
<evidence type="ECO:0000313" key="3">
    <source>
        <dbReference type="EMBL" id="NUU74667.1"/>
    </source>
</evidence>
<gene>
    <name evidence="3" type="ORF">HP552_05355</name>
</gene>
<protein>
    <recommendedName>
        <fullName evidence="2">Transglutaminase-like domain-containing protein</fullName>
    </recommendedName>
</protein>
<dbReference type="RefSeq" id="WP_052016863.1">
    <property type="nucleotide sequence ID" value="NZ_JABMCB010000154.1"/>
</dbReference>
<dbReference type="Proteomes" id="UP000526125">
    <property type="component" value="Unassembled WGS sequence"/>
</dbReference>
<dbReference type="InterPro" id="IPR052557">
    <property type="entry name" value="CAP/Cytokinesis_protein"/>
</dbReference>
<reference evidence="3 4" key="1">
    <citation type="submission" date="2020-05" db="EMBL/GenBank/DDBJ databases">
        <title>Genome Sequencing of Type Strains.</title>
        <authorList>
            <person name="Lemaire J.F."/>
            <person name="Inderbitzin P."/>
            <person name="Gregorio O.A."/>
            <person name="Collins S.B."/>
            <person name="Wespe N."/>
            <person name="Knight-Connoni V."/>
        </authorList>
    </citation>
    <scope>NUCLEOTIDE SEQUENCE [LARGE SCALE GENOMIC DNA]</scope>
    <source>
        <strain evidence="3 4">LMG 21957</strain>
    </source>
</reference>
<feature type="domain" description="Transglutaminase-like" evidence="2">
    <location>
        <begin position="128"/>
        <end position="226"/>
    </location>
</feature>
<comment type="caution">
    <text evidence="3">The sequence shown here is derived from an EMBL/GenBank/DDBJ whole genome shotgun (WGS) entry which is preliminary data.</text>
</comment>
<proteinExistence type="predicted"/>
<dbReference type="AlphaFoldDB" id="A0A7Y6BTE1"/>
<accession>A0A7Y6BTE1</accession>
<dbReference type="SUPFAM" id="SSF54001">
    <property type="entry name" value="Cysteine proteinases"/>
    <property type="match status" value="1"/>
</dbReference>
<dbReference type="EMBL" id="JABMCB010000154">
    <property type="protein sequence ID" value="NUU74667.1"/>
    <property type="molecule type" value="Genomic_DNA"/>
</dbReference>
<dbReference type="InterPro" id="IPR038765">
    <property type="entry name" value="Papain-like_cys_pep_sf"/>
</dbReference>
<dbReference type="InterPro" id="IPR002931">
    <property type="entry name" value="Transglutaminase-like"/>
</dbReference>
<dbReference type="Gene3D" id="3.10.620.30">
    <property type="match status" value="1"/>
</dbReference>
<feature type="chain" id="PRO_5031236407" description="Transglutaminase-like domain-containing protein" evidence="1">
    <location>
        <begin position="29"/>
        <end position="298"/>
    </location>
</feature>
<evidence type="ECO:0000256" key="1">
    <source>
        <dbReference type="SAM" id="SignalP"/>
    </source>
</evidence>
<keyword evidence="1" id="KW-0732">Signal</keyword>
<name>A0A7Y6BTE1_9BACL</name>
<feature type="signal peptide" evidence="1">
    <location>
        <begin position="1"/>
        <end position="28"/>
    </location>
</feature>
<dbReference type="PANTHER" id="PTHR46333:SF2">
    <property type="entry name" value="CYTOKINESIS PROTEIN 3"/>
    <property type="match status" value="1"/>
</dbReference>
<sequence>MLKRITQLLSVFFAAGALTLMVNTIALASAAPIQVHSYDEVDSRLHDAMTNHTEQIQMEVFAPATDINKSIGDIRAKLYHFGDYSAFTHKYISWEWDKFSSEHFSITFSITYFETAEQAAYVDQVARKTVSEITTPQMDEHQKVKVIHDWIVSKLEYDYDLNQYSAYAGLVDPYKTVCQGYSLLASKMFDYAGIKNKIIFGYLKNNEKTTHSWNLVQLDDLWYHVDLTWDDTSNSYTYYNLTDEQIKLSRTWNPEYYPAASSEYREELKKKHKAGKNGLDFLRLGQLYRSIYKQSVND</sequence>
<dbReference type="Pfam" id="PF01841">
    <property type="entry name" value="Transglut_core"/>
    <property type="match status" value="1"/>
</dbReference>
<organism evidence="3 4">
    <name type="scientific">Paenibacillus xylanilyticus</name>
    <dbReference type="NCBI Taxonomy" id="248903"/>
    <lineage>
        <taxon>Bacteria</taxon>
        <taxon>Bacillati</taxon>
        <taxon>Bacillota</taxon>
        <taxon>Bacilli</taxon>
        <taxon>Bacillales</taxon>
        <taxon>Paenibacillaceae</taxon>
        <taxon>Paenibacillus</taxon>
    </lineage>
</organism>
<evidence type="ECO:0000259" key="2">
    <source>
        <dbReference type="Pfam" id="PF01841"/>
    </source>
</evidence>
<dbReference type="GO" id="GO:0005737">
    <property type="term" value="C:cytoplasm"/>
    <property type="evidence" value="ECO:0007669"/>
    <property type="project" value="TreeGrafter"/>
</dbReference>
<keyword evidence="4" id="KW-1185">Reference proteome</keyword>